<sequence>MPETDPKPDSETLQRDIAIDLHGEDDDNDEDDIFDDDDDDDDDEDEDEDDEEENDDVLFEPATPRSVKLKMDTLVRRMLTVPVPIHVHDVIVKGNTKTKGYIIGAEASEALKKATTMQDLLRASNAVNSRLKSLGLFDSVTITLDSGPPEIPGSANVIIEVEEARNRLSGEIGAYTKAEAKSSSVEGSIKYKNLLGFGDLWDGSIAYGFDRAAEVSAGVYLPRLRTLVAPVTVRAYMLTQDLLNFSSYKERAVGLSLGLYSNRYQNLEYHLAWRNLADPSQTSSSSVRMQLGHDYLSSLKYTLKIDKRNSPVRPTQGFAFVAKTHISGLAPDSQSLRFLRQEFDLRFAIPLGFYRAALNFGISSGVLFPWGSGFLNRTTSLPERFFLGGNLSPVCALGGPKALWGFKTRASGPNEPTGLINDENAIGGNFTVTALADLSFDLPSRWFKERGIHAHVFAYAGNVANLTENDFRSFSVQKFVESFRSSAGVGIVIPTSLVRMELNYCYILKKFVGDNAKAGFWLTFSRPS</sequence>
<keyword evidence="2" id="KW-0472">Membrane</keyword>
<feature type="compositionally biased region" description="Basic and acidic residues" evidence="4">
    <location>
        <begin position="1"/>
        <end position="22"/>
    </location>
</feature>
<dbReference type="EMBL" id="JBBPBN010000069">
    <property type="protein sequence ID" value="KAK8985686.1"/>
    <property type="molecule type" value="Genomic_DNA"/>
</dbReference>
<dbReference type="Gene3D" id="3.10.20.310">
    <property type="entry name" value="membrane protein fhac"/>
    <property type="match status" value="1"/>
</dbReference>
<evidence type="ECO:0000259" key="5">
    <source>
        <dbReference type="Pfam" id="PF01103"/>
    </source>
</evidence>
<dbReference type="InterPro" id="IPR010827">
    <property type="entry name" value="BamA/TamA_POTRA"/>
</dbReference>
<dbReference type="Pfam" id="PF01103">
    <property type="entry name" value="Omp85"/>
    <property type="match status" value="1"/>
</dbReference>
<dbReference type="PANTHER" id="PTHR12815">
    <property type="entry name" value="SORTING AND ASSEMBLY MACHINERY SAMM50 PROTEIN FAMILY MEMBER"/>
    <property type="match status" value="1"/>
</dbReference>
<proteinExistence type="predicted"/>
<keyword evidence="8" id="KW-1185">Reference proteome</keyword>
<feature type="compositionally biased region" description="Acidic residues" evidence="4">
    <location>
        <begin position="23"/>
        <end position="56"/>
    </location>
</feature>
<organism evidence="7 8">
    <name type="scientific">Hibiscus sabdariffa</name>
    <name type="common">roselle</name>
    <dbReference type="NCBI Taxonomy" id="183260"/>
    <lineage>
        <taxon>Eukaryota</taxon>
        <taxon>Viridiplantae</taxon>
        <taxon>Streptophyta</taxon>
        <taxon>Embryophyta</taxon>
        <taxon>Tracheophyta</taxon>
        <taxon>Spermatophyta</taxon>
        <taxon>Magnoliopsida</taxon>
        <taxon>eudicotyledons</taxon>
        <taxon>Gunneridae</taxon>
        <taxon>Pentapetalae</taxon>
        <taxon>rosids</taxon>
        <taxon>malvids</taxon>
        <taxon>Malvales</taxon>
        <taxon>Malvaceae</taxon>
        <taxon>Malvoideae</taxon>
        <taxon>Hibiscus</taxon>
    </lineage>
</organism>
<keyword evidence="1" id="KW-0934">Plastid</keyword>
<evidence type="ECO:0000256" key="2">
    <source>
        <dbReference type="ARBA" id="ARBA00023136"/>
    </source>
</evidence>
<feature type="domain" description="Bacterial surface antigen (D15)" evidence="5">
    <location>
        <begin position="193"/>
        <end position="520"/>
    </location>
</feature>
<evidence type="ECO:0000256" key="1">
    <source>
        <dbReference type="ARBA" id="ARBA00022805"/>
    </source>
</evidence>
<evidence type="ECO:0000256" key="3">
    <source>
        <dbReference type="ARBA" id="ARBA00024013"/>
    </source>
</evidence>
<comment type="caution">
    <text evidence="7">The sequence shown here is derived from an EMBL/GenBank/DDBJ whole genome shotgun (WGS) entry which is preliminary data.</text>
</comment>
<dbReference type="PANTHER" id="PTHR12815:SF41">
    <property type="entry name" value="OUTER MEMBRANE OMP85 FAMILY PROTEIN ISOFORM 1"/>
    <property type="match status" value="1"/>
</dbReference>
<evidence type="ECO:0000313" key="8">
    <source>
        <dbReference type="Proteomes" id="UP001396334"/>
    </source>
</evidence>
<evidence type="ECO:0000256" key="4">
    <source>
        <dbReference type="SAM" id="MobiDB-lite"/>
    </source>
</evidence>
<evidence type="ECO:0000313" key="7">
    <source>
        <dbReference type="EMBL" id="KAK8985686.1"/>
    </source>
</evidence>
<accession>A0ABR2PB75</accession>
<name>A0ABR2PB75_9ROSI</name>
<protein>
    <submittedName>
        <fullName evidence="7">Uncharacterized protein</fullName>
    </submittedName>
</protein>
<gene>
    <name evidence="7" type="ORF">V6N11_068931</name>
</gene>
<keyword evidence="1" id="KW-1002">Plastid outer membrane</keyword>
<evidence type="ECO:0000259" key="6">
    <source>
        <dbReference type="Pfam" id="PF07244"/>
    </source>
</evidence>
<reference evidence="7 8" key="1">
    <citation type="journal article" date="2024" name="G3 (Bethesda)">
        <title>Genome assembly of Hibiscus sabdariffa L. provides insights into metabolisms of medicinal natural products.</title>
        <authorList>
            <person name="Kim T."/>
        </authorList>
    </citation>
    <scope>NUCLEOTIDE SEQUENCE [LARGE SCALE GENOMIC DNA]</scope>
    <source>
        <strain evidence="7">TK-2024</strain>
        <tissue evidence="7">Old leaves</tissue>
    </source>
</reference>
<dbReference type="Gene3D" id="2.40.160.50">
    <property type="entry name" value="membrane protein fhac: a member of the omp85/tpsb transporter family"/>
    <property type="match status" value="1"/>
</dbReference>
<feature type="domain" description="POTRA" evidence="6">
    <location>
        <begin position="86"/>
        <end position="163"/>
    </location>
</feature>
<dbReference type="InterPro" id="IPR000184">
    <property type="entry name" value="Bac_surfAg_D15"/>
</dbReference>
<dbReference type="Proteomes" id="UP001396334">
    <property type="component" value="Unassembled WGS sequence"/>
</dbReference>
<dbReference type="Pfam" id="PF07244">
    <property type="entry name" value="POTRA"/>
    <property type="match status" value="1"/>
</dbReference>
<dbReference type="InterPro" id="IPR039910">
    <property type="entry name" value="D15-like"/>
</dbReference>
<comment type="subcellular location">
    <subcellularLocation>
        <location evidence="3">Plastid</location>
        <location evidence="3">Chloroplast outer membrane</location>
    </subcellularLocation>
</comment>
<feature type="region of interest" description="Disordered" evidence="4">
    <location>
        <begin position="1"/>
        <end position="56"/>
    </location>
</feature>